<evidence type="ECO:0000256" key="1">
    <source>
        <dbReference type="SAM" id="MobiDB-lite"/>
    </source>
</evidence>
<dbReference type="InterPro" id="IPR011993">
    <property type="entry name" value="PH-like_dom_sf"/>
</dbReference>
<name>A0ABQ9Y2R8_9EUKA</name>
<keyword evidence="4" id="KW-1185">Reference proteome</keyword>
<dbReference type="Pfam" id="PF00638">
    <property type="entry name" value="Ran_BP1"/>
    <property type="match status" value="1"/>
</dbReference>
<dbReference type="Proteomes" id="UP001281761">
    <property type="component" value="Unassembled WGS sequence"/>
</dbReference>
<dbReference type="EMBL" id="JARBJD010000041">
    <property type="protein sequence ID" value="KAK2958030.1"/>
    <property type="molecule type" value="Genomic_DNA"/>
</dbReference>
<dbReference type="SUPFAM" id="SSF50729">
    <property type="entry name" value="PH domain-like"/>
    <property type="match status" value="1"/>
</dbReference>
<sequence>MSDTLASTPSKRTGDEITSVNPDNQSETPDTQPNKVMKTSSLTGSPFSSPFASKDDKQNTTQTVDNEAKPSSFATVAKSNPFASNPFGSPSSSPFGSSSNPFLQRSNSGPFTASTIFSKSSSQTVSEIFGVKSANVSQSNPFGIENPTAYKPAEPTAQLQHTKTVVIPELKEPLQTGEEDETNLWSGEAKLFHLTKEASKEGEKKTSRLLLRSEAVLSLILNMRIHEKLDPTNMSPTQIRLRGINYIGEESPKTVDIFLLVFRDQDTCSNFLEVLKPLVSS</sequence>
<accession>A0ABQ9Y2R8</accession>
<feature type="region of interest" description="Disordered" evidence="1">
    <location>
        <begin position="1"/>
        <end position="103"/>
    </location>
</feature>
<organism evidence="3 4">
    <name type="scientific">Blattamonas nauphoetae</name>
    <dbReference type="NCBI Taxonomy" id="2049346"/>
    <lineage>
        <taxon>Eukaryota</taxon>
        <taxon>Metamonada</taxon>
        <taxon>Preaxostyla</taxon>
        <taxon>Oxymonadida</taxon>
        <taxon>Blattamonas</taxon>
    </lineage>
</organism>
<evidence type="ECO:0000259" key="2">
    <source>
        <dbReference type="SMART" id="SM00160"/>
    </source>
</evidence>
<dbReference type="SMART" id="SM00160">
    <property type="entry name" value="RanBD"/>
    <property type="match status" value="1"/>
</dbReference>
<feature type="domain" description="RanBD1" evidence="2">
    <location>
        <begin position="162"/>
        <end position="274"/>
    </location>
</feature>
<feature type="compositionally biased region" description="Low complexity" evidence="1">
    <location>
        <begin position="79"/>
        <end position="102"/>
    </location>
</feature>
<dbReference type="Gene3D" id="2.30.29.30">
    <property type="entry name" value="Pleckstrin-homology domain (PH domain)/Phosphotyrosine-binding domain (PTB)"/>
    <property type="match status" value="1"/>
</dbReference>
<dbReference type="InterPro" id="IPR000156">
    <property type="entry name" value="Ran_bind_dom"/>
</dbReference>
<evidence type="ECO:0000313" key="3">
    <source>
        <dbReference type="EMBL" id="KAK2958030.1"/>
    </source>
</evidence>
<proteinExistence type="predicted"/>
<protein>
    <recommendedName>
        <fullName evidence="2">RanBD1 domain-containing protein</fullName>
    </recommendedName>
</protein>
<feature type="compositionally biased region" description="Polar residues" evidence="1">
    <location>
        <begin position="1"/>
        <end position="51"/>
    </location>
</feature>
<comment type="caution">
    <text evidence="3">The sequence shown here is derived from an EMBL/GenBank/DDBJ whole genome shotgun (WGS) entry which is preliminary data.</text>
</comment>
<gene>
    <name evidence="3" type="ORF">BLNAU_6956</name>
</gene>
<reference evidence="3 4" key="1">
    <citation type="journal article" date="2022" name="bioRxiv">
        <title>Genomics of Preaxostyla Flagellates Illuminates Evolutionary Transitions and the Path Towards Mitochondrial Loss.</title>
        <authorList>
            <person name="Novak L.V.F."/>
            <person name="Treitli S.C."/>
            <person name="Pyrih J."/>
            <person name="Halakuc P."/>
            <person name="Pipaliya S.V."/>
            <person name="Vacek V."/>
            <person name="Brzon O."/>
            <person name="Soukal P."/>
            <person name="Eme L."/>
            <person name="Dacks J.B."/>
            <person name="Karnkowska A."/>
            <person name="Elias M."/>
            <person name="Hampl V."/>
        </authorList>
    </citation>
    <scope>NUCLEOTIDE SEQUENCE [LARGE SCALE GENOMIC DNA]</scope>
    <source>
        <strain evidence="3">NAU3</strain>
        <tissue evidence="3">Gut</tissue>
    </source>
</reference>
<evidence type="ECO:0000313" key="4">
    <source>
        <dbReference type="Proteomes" id="UP001281761"/>
    </source>
</evidence>